<evidence type="ECO:0000256" key="7">
    <source>
        <dbReference type="RuleBase" id="RU361166"/>
    </source>
</evidence>
<dbReference type="GO" id="GO:0030245">
    <property type="term" value="P:cellulose catabolic process"/>
    <property type="evidence" value="ECO:0007669"/>
    <property type="project" value="UniProtKB-KW"/>
</dbReference>
<dbReference type="Proteomes" id="UP000589036">
    <property type="component" value="Unassembled WGS sequence"/>
</dbReference>
<name>A0A852U7W9_9ACTN</name>
<dbReference type="SUPFAM" id="SSF81296">
    <property type="entry name" value="E set domains"/>
    <property type="match status" value="1"/>
</dbReference>
<evidence type="ECO:0000256" key="4">
    <source>
        <dbReference type="ARBA" id="ARBA00023295"/>
    </source>
</evidence>
<dbReference type="InterPro" id="IPR003305">
    <property type="entry name" value="CenC_carb-bd"/>
</dbReference>
<dbReference type="EC" id="3.2.1.4" evidence="7"/>
<dbReference type="InterPro" id="IPR004197">
    <property type="entry name" value="Cellulase_Ig-like"/>
</dbReference>
<dbReference type="Pfam" id="PF00759">
    <property type="entry name" value="Glyco_hydro_9"/>
    <property type="match status" value="1"/>
</dbReference>
<dbReference type="GO" id="GO:0008810">
    <property type="term" value="F:cellulase activity"/>
    <property type="evidence" value="ECO:0007669"/>
    <property type="project" value="UniProtKB-EC"/>
</dbReference>
<feature type="signal peptide" evidence="7">
    <location>
        <begin position="1"/>
        <end position="31"/>
    </location>
</feature>
<dbReference type="InterPro" id="IPR008928">
    <property type="entry name" value="6-hairpin_glycosidase_sf"/>
</dbReference>
<comment type="catalytic activity">
    <reaction evidence="7">
        <text>Endohydrolysis of (1-&gt;4)-beta-D-glucosidic linkages in cellulose, lichenin and cereal beta-D-glucans.</text>
        <dbReference type="EC" id="3.2.1.4"/>
    </reaction>
</comment>
<evidence type="ECO:0000256" key="1">
    <source>
        <dbReference type="ARBA" id="ARBA00007072"/>
    </source>
</evidence>
<dbReference type="Pfam" id="PF02018">
    <property type="entry name" value="CBM_4_9"/>
    <property type="match status" value="1"/>
</dbReference>
<comment type="caution">
    <text evidence="10">The sequence shown here is derived from an EMBL/GenBank/DDBJ whole genome shotgun (WGS) entry which is preliminary data.</text>
</comment>
<feature type="chain" id="PRO_5033101860" description="Endoglucanase" evidence="7">
    <location>
        <begin position="32"/>
        <end position="868"/>
    </location>
</feature>
<dbReference type="PROSITE" id="PS51318">
    <property type="entry name" value="TAT"/>
    <property type="match status" value="1"/>
</dbReference>
<dbReference type="InterPro" id="IPR018366">
    <property type="entry name" value="CBM2_CS"/>
</dbReference>
<dbReference type="Gene3D" id="2.60.40.290">
    <property type="match status" value="1"/>
</dbReference>
<dbReference type="InterPro" id="IPR006311">
    <property type="entry name" value="TAT_signal"/>
</dbReference>
<keyword evidence="7" id="KW-0732">Signal</keyword>
<dbReference type="AlphaFoldDB" id="A0A852U7W9"/>
<dbReference type="InterPro" id="IPR008979">
    <property type="entry name" value="Galactose-bd-like_sf"/>
</dbReference>
<keyword evidence="4 6" id="KW-0326">Glycosidase</keyword>
<dbReference type="InterPro" id="IPR014756">
    <property type="entry name" value="Ig_E-set"/>
</dbReference>
<dbReference type="Pfam" id="PF02927">
    <property type="entry name" value="CelD_N"/>
    <property type="match status" value="1"/>
</dbReference>
<dbReference type="PROSITE" id="PS51173">
    <property type="entry name" value="CBM2"/>
    <property type="match status" value="1"/>
</dbReference>
<proteinExistence type="inferred from homology"/>
<dbReference type="InterPro" id="IPR008965">
    <property type="entry name" value="CBM2/CBM3_carb-bd_dom_sf"/>
</dbReference>
<dbReference type="CDD" id="cd02850">
    <property type="entry name" value="E_set_Cellulase_N"/>
    <property type="match status" value="1"/>
</dbReference>
<protein>
    <recommendedName>
        <fullName evidence="7">Endoglucanase</fullName>
        <ecNumber evidence="7">3.2.1.4</ecNumber>
    </recommendedName>
</protein>
<evidence type="ECO:0000256" key="2">
    <source>
        <dbReference type="ARBA" id="ARBA00022801"/>
    </source>
</evidence>
<feature type="active site" evidence="6">
    <location>
        <position position="736"/>
    </location>
</feature>
<dbReference type="SUPFAM" id="SSF48208">
    <property type="entry name" value="Six-hairpin glycosidases"/>
    <property type="match status" value="1"/>
</dbReference>
<keyword evidence="11" id="KW-1185">Reference proteome</keyword>
<feature type="domain" description="CBM2" evidence="9">
    <location>
        <begin position="759"/>
        <end position="868"/>
    </location>
</feature>
<dbReference type="InterPro" id="IPR012291">
    <property type="entry name" value="CBM2_carb-bd_dom_sf"/>
</dbReference>
<dbReference type="PROSITE" id="PS00561">
    <property type="entry name" value="CBM2_A"/>
    <property type="match status" value="1"/>
</dbReference>
<dbReference type="PROSITE" id="PS00698">
    <property type="entry name" value="GH9_3"/>
    <property type="match status" value="1"/>
</dbReference>
<dbReference type="RefSeq" id="WP_179645692.1">
    <property type="nucleotide sequence ID" value="NZ_BAAAYY010000014.1"/>
</dbReference>
<dbReference type="GO" id="GO:0030247">
    <property type="term" value="F:polysaccharide binding"/>
    <property type="evidence" value="ECO:0007669"/>
    <property type="project" value="UniProtKB-UniRule"/>
</dbReference>
<keyword evidence="7" id="KW-0136">Cellulose degradation</keyword>
<keyword evidence="5 6" id="KW-0624">Polysaccharide degradation</keyword>
<feature type="active site" evidence="6">
    <location>
        <position position="727"/>
    </location>
</feature>
<keyword evidence="2 6" id="KW-0378">Hydrolase</keyword>
<dbReference type="InterPro" id="IPR033126">
    <property type="entry name" value="Glyco_hydro_9_Asp/Glu_AS"/>
</dbReference>
<feature type="region of interest" description="Disordered" evidence="8">
    <location>
        <begin position="683"/>
        <end position="709"/>
    </location>
</feature>
<evidence type="ECO:0000256" key="5">
    <source>
        <dbReference type="ARBA" id="ARBA00023326"/>
    </source>
</evidence>
<evidence type="ECO:0000256" key="3">
    <source>
        <dbReference type="ARBA" id="ARBA00023277"/>
    </source>
</evidence>
<accession>A0A852U7W9</accession>
<dbReference type="InterPro" id="IPR012341">
    <property type="entry name" value="6hp_glycosidase-like_sf"/>
</dbReference>
<dbReference type="Gene3D" id="1.50.10.10">
    <property type="match status" value="1"/>
</dbReference>
<evidence type="ECO:0000313" key="10">
    <source>
        <dbReference type="EMBL" id="NYE50164.1"/>
    </source>
</evidence>
<dbReference type="PANTHER" id="PTHR22298">
    <property type="entry name" value="ENDO-1,4-BETA-GLUCANASE"/>
    <property type="match status" value="1"/>
</dbReference>
<evidence type="ECO:0000259" key="9">
    <source>
        <dbReference type="PROSITE" id="PS51173"/>
    </source>
</evidence>
<reference evidence="10 11" key="1">
    <citation type="submission" date="2020-07" db="EMBL/GenBank/DDBJ databases">
        <title>Sequencing the genomes of 1000 actinobacteria strains.</title>
        <authorList>
            <person name="Klenk H.-P."/>
        </authorList>
    </citation>
    <scope>NUCLEOTIDE SEQUENCE [LARGE SCALE GENOMIC DNA]</scope>
    <source>
        <strain evidence="10 11">CXB654</strain>
    </source>
</reference>
<dbReference type="SUPFAM" id="SSF49785">
    <property type="entry name" value="Galactose-binding domain-like"/>
    <property type="match status" value="1"/>
</dbReference>
<comment type="similarity">
    <text evidence="1 6 7">Belongs to the glycosyl hydrolase 9 (cellulase E) family.</text>
</comment>
<dbReference type="InterPro" id="IPR013783">
    <property type="entry name" value="Ig-like_fold"/>
</dbReference>
<evidence type="ECO:0000256" key="6">
    <source>
        <dbReference type="PROSITE-ProRule" id="PRU10060"/>
    </source>
</evidence>
<dbReference type="SUPFAM" id="SSF49384">
    <property type="entry name" value="Carbohydrate-binding domain"/>
    <property type="match status" value="1"/>
</dbReference>
<dbReference type="InterPro" id="IPR001919">
    <property type="entry name" value="CBD2"/>
</dbReference>
<dbReference type="Gene3D" id="2.60.120.260">
    <property type="entry name" value="Galactose-binding domain-like"/>
    <property type="match status" value="1"/>
</dbReference>
<evidence type="ECO:0000256" key="8">
    <source>
        <dbReference type="SAM" id="MobiDB-lite"/>
    </source>
</evidence>
<dbReference type="PROSITE" id="PS51257">
    <property type="entry name" value="PROKAR_LIPOPROTEIN"/>
    <property type="match status" value="1"/>
</dbReference>
<keyword evidence="3 6" id="KW-0119">Carbohydrate metabolism</keyword>
<dbReference type="Pfam" id="PF00553">
    <property type="entry name" value="CBM_2"/>
    <property type="match status" value="1"/>
</dbReference>
<dbReference type="EMBL" id="JACCCC010000001">
    <property type="protein sequence ID" value="NYE50164.1"/>
    <property type="molecule type" value="Genomic_DNA"/>
</dbReference>
<evidence type="ECO:0000313" key="11">
    <source>
        <dbReference type="Proteomes" id="UP000589036"/>
    </source>
</evidence>
<dbReference type="InterPro" id="IPR001701">
    <property type="entry name" value="Glyco_hydro_9"/>
</dbReference>
<organism evidence="10 11">
    <name type="scientific">Spinactinospora alkalitolerans</name>
    <dbReference type="NCBI Taxonomy" id="687207"/>
    <lineage>
        <taxon>Bacteria</taxon>
        <taxon>Bacillati</taxon>
        <taxon>Actinomycetota</taxon>
        <taxon>Actinomycetes</taxon>
        <taxon>Streptosporangiales</taxon>
        <taxon>Nocardiopsidaceae</taxon>
        <taxon>Spinactinospora</taxon>
    </lineage>
</organism>
<feature type="region of interest" description="Disordered" evidence="8">
    <location>
        <begin position="374"/>
        <end position="397"/>
    </location>
</feature>
<dbReference type="Gene3D" id="2.60.40.10">
    <property type="entry name" value="Immunoglobulins"/>
    <property type="match status" value="1"/>
</dbReference>
<dbReference type="SMART" id="SM00637">
    <property type="entry name" value="CBD_II"/>
    <property type="match status" value="1"/>
</dbReference>
<sequence>MIRRPRRRRTLALAAAPLAAALACTGSTATAAAALAEEEAPEQIVNGTFDNGTTGWWGTANTTVEAVDGRLCADVPGGTASPWDVIIGQNDVSLEAGESYEFAFTASADRPVTVRALIQRDVDPYPTQLDERPRLDTEAQTRTFAFTSTESWDDAQVAFQVGGSDEAWTFCVDDVSLRGGAEPPVYEPDTGPRVRVNQVGYLPHGPKNATLVTDAADPLPWELADAGGEVVAEGSTAPEGVDASSGQNVHTIDFGDHTEVGEGYTLSADGETSHPFDVAEDPYERLRTDSLSFYYPQRSGIEISDDVAPGYGRAAGHVGEAPNQGDTDVPCAPGTCDYSLDVSGGWYDAGDHGKYVVNGGISVHQLMSTFERTKTAPTAQPDALGDSTLRVPERGNGVPDVLDEARWELEFLMSMQVPEGEPLAGMAHHKIHDAEWTGLPLMPADDPQPRYLQPPSTAATLNLAATAAQCARLFEPYDADFAAECRDAAETAWDAAQANPDHYAEPGGVGGGPYDDDNVADEFYWAAAELLLTTGEQEYADAVTSSPVHTEDVFGASGFDWKWTGALGRLQLATVPNDLADRERVRASVAEGADGYLEAQRDHPYGLSYAPDGGVFDWGSNGLVLNTMVVMATAYDITGDAAYRDGVIEGMDYILGRNALNQSYVTGYGENDARNQHSRWYAHQLDPDLPNPPPGTLSGGPNSNTGTWDPVAQADLQGCAPQFCYIDDIESWSTNELTINWNSALAWTASFLADQDGAGSPAPAACTVEHVRHGAWADGFNTQVTVENTGAERIDGWRLRWSFLAGQTLTDHWSAEVERNGSTFTAGNLDWNRTIEPGQSVTFGFIGTSPSGPNPAPELFTLNGDACA</sequence>
<gene>
    <name evidence="10" type="ORF">HDA32_005284</name>
</gene>